<feature type="signal peptide" evidence="4">
    <location>
        <begin position="1"/>
        <end position="28"/>
    </location>
</feature>
<feature type="chain" id="PRO_5035198978" description="Phytocyanin domain-containing protein" evidence="4">
    <location>
        <begin position="29"/>
        <end position="236"/>
    </location>
</feature>
<gene>
    <name evidence="6" type="ORF">CMV_029077</name>
</gene>
<dbReference type="PANTHER" id="PTHR33021">
    <property type="entry name" value="BLUE COPPER PROTEIN"/>
    <property type="match status" value="1"/>
</dbReference>
<accession>A0A8J4V7R6</accession>
<keyword evidence="4" id="KW-0732">Signal</keyword>
<dbReference type="AlphaFoldDB" id="A0A8J4V7R6"/>
<comment type="caution">
    <text evidence="6">The sequence shown here is derived from an EMBL/GenBank/DDBJ whole genome shotgun (WGS) entry which is preliminary data.</text>
</comment>
<name>A0A8J4V7R6_9ROSI</name>
<keyword evidence="1" id="KW-1015">Disulfide bond</keyword>
<feature type="compositionally biased region" description="Low complexity" evidence="3">
    <location>
        <begin position="185"/>
        <end position="202"/>
    </location>
</feature>
<dbReference type="EMBL" id="JRKL02012610">
    <property type="protein sequence ID" value="KAF3944455.1"/>
    <property type="molecule type" value="Genomic_DNA"/>
</dbReference>
<proteinExistence type="predicted"/>
<dbReference type="PANTHER" id="PTHR33021:SF288">
    <property type="entry name" value="OS03G0648500 PROTEIN"/>
    <property type="match status" value="1"/>
</dbReference>
<dbReference type="SUPFAM" id="SSF49503">
    <property type="entry name" value="Cupredoxins"/>
    <property type="match status" value="1"/>
</dbReference>
<dbReference type="InterPro" id="IPR003245">
    <property type="entry name" value="Phytocyanin_dom"/>
</dbReference>
<dbReference type="Proteomes" id="UP000737018">
    <property type="component" value="Unassembled WGS sequence"/>
</dbReference>
<dbReference type="PROSITE" id="PS51485">
    <property type="entry name" value="PHYTOCYANIN"/>
    <property type="match status" value="1"/>
</dbReference>
<feature type="region of interest" description="Disordered" evidence="3">
    <location>
        <begin position="147"/>
        <end position="207"/>
    </location>
</feature>
<evidence type="ECO:0000313" key="6">
    <source>
        <dbReference type="EMBL" id="KAF3944455.1"/>
    </source>
</evidence>
<dbReference type="GO" id="GO:0005886">
    <property type="term" value="C:plasma membrane"/>
    <property type="evidence" value="ECO:0007669"/>
    <property type="project" value="TreeGrafter"/>
</dbReference>
<dbReference type="InterPro" id="IPR039391">
    <property type="entry name" value="Phytocyanin-like"/>
</dbReference>
<evidence type="ECO:0000256" key="2">
    <source>
        <dbReference type="ARBA" id="ARBA00023180"/>
    </source>
</evidence>
<evidence type="ECO:0000259" key="5">
    <source>
        <dbReference type="PROSITE" id="PS51485"/>
    </source>
</evidence>
<dbReference type="PROSITE" id="PS51257">
    <property type="entry name" value="PROKAR_LIPOPROTEIN"/>
    <property type="match status" value="1"/>
</dbReference>
<keyword evidence="7" id="KW-1185">Reference proteome</keyword>
<organism evidence="6 7">
    <name type="scientific">Castanea mollissima</name>
    <name type="common">Chinese chestnut</name>
    <dbReference type="NCBI Taxonomy" id="60419"/>
    <lineage>
        <taxon>Eukaryota</taxon>
        <taxon>Viridiplantae</taxon>
        <taxon>Streptophyta</taxon>
        <taxon>Embryophyta</taxon>
        <taxon>Tracheophyta</taxon>
        <taxon>Spermatophyta</taxon>
        <taxon>Magnoliopsida</taxon>
        <taxon>eudicotyledons</taxon>
        <taxon>Gunneridae</taxon>
        <taxon>Pentapetalae</taxon>
        <taxon>rosids</taxon>
        <taxon>fabids</taxon>
        <taxon>Fagales</taxon>
        <taxon>Fagaceae</taxon>
        <taxon>Castanea</taxon>
    </lineage>
</organism>
<feature type="domain" description="Phytocyanin" evidence="5">
    <location>
        <begin position="40"/>
        <end position="141"/>
    </location>
</feature>
<evidence type="ECO:0000313" key="7">
    <source>
        <dbReference type="Proteomes" id="UP000737018"/>
    </source>
</evidence>
<evidence type="ECO:0000256" key="1">
    <source>
        <dbReference type="ARBA" id="ARBA00023157"/>
    </source>
</evidence>
<dbReference type="FunFam" id="2.60.40.420:FF:000034">
    <property type="entry name" value="Cupredoxin superfamily protein"/>
    <property type="match status" value="1"/>
</dbReference>
<evidence type="ECO:0000256" key="3">
    <source>
        <dbReference type="SAM" id="MobiDB-lite"/>
    </source>
</evidence>
<evidence type="ECO:0000256" key="4">
    <source>
        <dbReference type="SAM" id="SignalP"/>
    </source>
</evidence>
<dbReference type="Pfam" id="PF02298">
    <property type="entry name" value="Cu_bind_like"/>
    <property type="match status" value="1"/>
</dbReference>
<dbReference type="OrthoDB" id="2015260at2759"/>
<dbReference type="Gene3D" id="2.60.40.420">
    <property type="entry name" value="Cupredoxins - blue copper proteins"/>
    <property type="match status" value="1"/>
</dbReference>
<reference evidence="6" key="1">
    <citation type="submission" date="2020-03" db="EMBL/GenBank/DDBJ databases">
        <title>Castanea mollissima Vanexum genome sequencing.</title>
        <authorList>
            <person name="Staton M."/>
        </authorList>
    </citation>
    <scope>NUCLEOTIDE SEQUENCE</scope>
    <source>
        <tissue evidence="6">Leaf</tissue>
    </source>
</reference>
<feature type="compositionally biased region" description="Pro residues" evidence="3">
    <location>
        <begin position="149"/>
        <end position="161"/>
    </location>
</feature>
<protein>
    <recommendedName>
        <fullName evidence="5">Phytocyanin domain-containing protein</fullName>
    </recommendedName>
</protein>
<sequence>MARRGHTLFRSGMLVLVVVAALFGCTSACPSCPPGCPPAVRYRVGDSIWSIAPSPNYYNNWSSSHFFRTGDSLSFDFETGVNNVIQVSRQEYQRCTACNPYKVFNNGPAIVPLNQKGVFYFISNFSNNCALGIKVSVKVHACSDKSPLTPLPSPSPSPSPSPRSSAPTSSPSTRNGSNPSVPDISPAASPNGNAPEANAPNSKSAASGLRRIGTSSSEVLFGWAIGLCMVVFTMLG</sequence>
<keyword evidence="2" id="KW-0325">Glycoprotein</keyword>
<dbReference type="InterPro" id="IPR008972">
    <property type="entry name" value="Cupredoxin"/>
</dbReference>
<dbReference type="GO" id="GO:0009055">
    <property type="term" value="F:electron transfer activity"/>
    <property type="evidence" value="ECO:0007669"/>
    <property type="project" value="InterPro"/>
</dbReference>
<feature type="compositionally biased region" description="Low complexity" evidence="3">
    <location>
        <begin position="162"/>
        <end position="174"/>
    </location>
</feature>